<accession>A0A5M3VY36</accession>
<reference evidence="1 2" key="1">
    <citation type="submission" date="2019-10" db="EMBL/GenBank/DDBJ databases">
        <title>Whole genome shotgun sequence of Acrocarpospora corrugata NBRC 13972.</title>
        <authorList>
            <person name="Ichikawa N."/>
            <person name="Kimura A."/>
            <person name="Kitahashi Y."/>
            <person name="Komaki H."/>
            <person name="Oguchi A."/>
        </authorList>
    </citation>
    <scope>NUCLEOTIDE SEQUENCE [LARGE SCALE GENOMIC DNA]</scope>
    <source>
        <strain evidence="1 2">NBRC 13972</strain>
    </source>
</reference>
<dbReference type="SUPFAM" id="SSF52540">
    <property type="entry name" value="P-loop containing nucleoside triphosphate hydrolases"/>
    <property type="match status" value="1"/>
</dbReference>
<dbReference type="RefSeq" id="WP_344189584.1">
    <property type="nucleotide sequence ID" value="NZ_BAAABN010000029.1"/>
</dbReference>
<dbReference type="PANTHER" id="PTHR10704:SF44">
    <property type="entry name" value="LD35051P-RELATED"/>
    <property type="match status" value="1"/>
</dbReference>
<dbReference type="PANTHER" id="PTHR10704">
    <property type="entry name" value="CARBOHYDRATE SULFOTRANSFERASE"/>
    <property type="match status" value="1"/>
</dbReference>
<keyword evidence="2" id="KW-1185">Reference proteome</keyword>
<sequence length="312" mass="34085">MGVQVTPAPVIVLHIAGTGRSGSTLFGSLLGQLGDCFDVGELGYLWDRGLRQDGRCGCGSPVRTCPVWQPILREVFGPAGPSEAEVARLAVLHRATARGRDVATLWLRGRIQSESPEYRDILARLIRAAASVSGRRVVVDSTKPVSYGRLLDDLPGIELRVIHLVRDPRAVAWSWLRHKPGTGADTMSTRPALTTAIMWNLGNLAAMGSWAGDPRRYLLIRYEDLIGDPARWLRAAAALAGVDADELPLVGDSTVKMSPTHTVAGNVARHQSGEIELRLDTEWSRALPRAQRVLVECATYPLRNRYGYGRAR</sequence>
<dbReference type="Proteomes" id="UP000334990">
    <property type="component" value="Unassembled WGS sequence"/>
</dbReference>
<name>A0A5M3VY36_9ACTN</name>
<dbReference type="GO" id="GO:0006044">
    <property type="term" value="P:N-acetylglucosamine metabolic process"/>
    <property type="evidence" value="ECO:0007669"/>
    <property type="project" value="TreeGrafter"/>
</dbReference>
<dbReference type="Pfam" id="PF13469">
    <property type="entry name" value="Sulfotransfer_3"/>
    <property type="match status" value="1"/>
</dbReference>
<dbReference type="Gene3D" id="3.40.50.300">
    <property type="entry name" value="P-loop containing nucleotide triphosphate hydrolases"/>
    <property type="match status" value="1"/>
</dbReference>
<dbReference type="GO" id="GO:0006790">
    <property type="term" value="P:sulfur compound metabolic process"/>
    <property type="evidence" value="ECO:0007669"/>
    <property type="project" value="TreeGrafter"/>
</dbReference>
<gene>
    <name evidence="1" type="ORF">Acor_34380</name>
</gene>
<dbReference type="InterPro" id="IPR051135">
    <property type="entry name" value="Gal/GlcNAc/GalNAc_ST"/>
</dbReference>
<protein>
    <submittedName>
        <fullName evidence="1">Sulfotransferase</fullName>
    </submittedName>
</protein>
<evidence type="ECO:0000313" key="2">
    <source>
        <dbReference type="Proteomes" id="UP000334990"/>
    </source>
</evidence>
<dbReference type="GO" id="GO:0001517">
    <property type="term" value="F:N-acetylglucosamine 6-O-sulfotransferase activity"/>
    <property type="evidence" value="ECO:0007669"/>
    <property type="project" value="TreeGrafter"/>
</dbReference>
<dbReference type="InterPro" id="IPR027417">
    <property type="entry name" value="P-loop_NTPase"/>
</dbReference>
<keyword evidence="1" id="KW-0808">Transferase</keyword>
<evidence type="ECO:0000313" key="1">
    <source>
        <dbReference type="EMBL" id="GES01374.1"/>
    </source>
</evidence>
<dbReference type="AlphaFoldDB" id="A0A5M3VY36"/>
<organism evidence="1 2">
    <name type="scientific">Acrocarpospora corrugata</name>
    <dbReference type="NCBI Taxonomy" id="35763"/>
    <lineage>
        <taxon>Bacteria</taxon>
        <taxon>Bacillati</taxon>
        <taxon>Actinomycetota</taxon>
        <taxon>Actinomycetes</taxon>
        <taxon>Streptosporangiales</taxon>
        <taxon>Streptosporangiaceae</taxon>
        <taxon>Acrocarpospora</taxon>
    </lineage>
</organism>
<proteinExistence type="predicted"/>
<dbReference type="EMBL" id="BLAD01000050">
    <property type="protein sequence ID" value="GES01374.1"/>
    <property type="molecule type" value="Genomic_DNA"/>
</dbReference>
<comment type="caution">
    <text evidence="1">The sequence shown here is derived from an EMBL/GenBank/DDBJ whole genome shotgun (WGS) entry which is preliminary data.</text>
</comment>